<feature type="domain" description="DNA polymerase III delta N-terminal" evidence="9">
    <location>
        <begin position="24"/>
        <end position="138"/>
    </location>
</feature>
<evidence type="ECO:0000256" key="7">
    <source>
        <dbReference type="ARBA" id="ARBA00034754"/>
    </source>
</evidence>
<dbReference type="InterPro" id="IPR010372">
    <property type="entry name" value="DNA_pol3_delta_N"/>
</dbReference>
<gene>
    <name evidence="11" type="primary">holA</name>
    <name evidence="11" type="ORF">K8G79_05930</name>
</gene>
<evidence type="ECO:0000256" key="3">
    <source>
        <dbReference type="ARBA" id="ARBA00022679"/>
    </source>
</evidence>
<dbReference type="SUPFAM" id="SSF48019">
    <property type="entry name" value="post-AAA+ oligomerization domain-like"/>
    <property type="match status" value="1"/>
</dbReference>
<dbReference type="Pfam" id="PF06144">
    <property type="entry name" value="DNA_pol3_delta"/>
    <property type="match status" value="1"/>
</dbReference>
<dbReference type="AlphaFoldDB" id="A0AAJ1AI85"/>
<dbReference type="EC" id="2.7.7.7" evidence="1"/>
<dbReference type="GO" id="GO:0003887">
    <property type="term" value="F:DNA-directed DNA polymerase activity"/>
    <property type="evidence" value="ECO:0007669"/>
    <property type="project" value="UniProtKB-KW"/>
</dbReference>
<dbReference type="SUPFAM" id="SSF52540">
    <property type="entry name" value="P-loop containing nucleoside triphosphate hydrolases"/>
    <property type="match status" value="1"/>
</dbReference>
<keyword evidence="4 11" id="KW-0548">Nucleotidyltransferase</keyword>
<comment type="catalytic activity">
    <reaction evidence="8">
        <text>DNA(n) + a 2'-deoxyribonucleoside 5'-triphosphate = DNA(n+1) + diphosphate</text>
        <dbReference type="Rhea" id="RHEA:22508"/>
        <dbReference type="Rhea" id="RHEA-COMP:17339"/>
        <dbReference type="Rhea" id="RHEA-COMP:17340"/>
        <dbReference type="ChEBI" id="CHEBI:33019"/>
        <dbReference type="ChEBI" id="CHEBI:61560"/>
        <dbReference type="ChEBI" id="CHEBI:173112"/>
        <dbReference type="EC" id="2.7.7.7"/>
    </reaction>
</comment>
<evidence type="ECO:0000313" key="12">
    <source>
        <dbReference type="Proteomes" id="UP001197609"/>
    </source>
</evidence>
<evidence type="ECO:0000256" key="2">
    <source>
        <dbReference type="ARBA" id="ARBA00017703"/>
    </source>
</evidence>
<accession>A0AAJ1AI85</accession>
<evidence type="ECO:0000259" key="9">
    <source>
        <dbReference type="Pfam" id="PF06144"/>
    </source>
</evidence>
<dbReference type="PANTHER" id="PTHR34388:SF1">
    <property type="entry name" value="DNA POLYMERASE III SUBUNIT DELTA"/>
    <property type="match status" value="1"/>
</dbReference>
<dbReference type="PANTHER" id="PTHR34388">
    <property type="entry name" value="DNA POLYMERASE III SUBUNIT DELTA"/>
    <property type="match status" value="1"/>
</dbReference>
<dbReference type="NCBIfam" id="TIGR01128">
    <property type="entry name" value="holA"/>
    <property type="match status" value="1"/>
</dbReference>
<proteinExistence type="inferred from homology"/>
<dbReference type="Gene3D" id="1.20.272.10">
    <property type="match status" value="1"/>
</dbReference>
<keyword evidence="6" id="KW-0239">DNA-directed DNA polymerase</keyword>
<dbReference type="EMBL" id="JAIOIU010000069">
    <property type="protein sequence ID" value="MBZ0159656.1"/>
    <property type="molecule type" value="Genomic_DNA"/>
</dbReference>
<keyword evidence="5" id="KW-0235">DNA replication</keyword>
<dbReference type="InterPro" id="IPR005790">
    <property type="entry name" value="DNA_polIII_delta"/>
</dbReference>
<dbReference type="Gene3D" id="3.40.50.300">
    <property type="entry name" value="P-loop containing nucleotide triphosphate hydrolases"/>
    <property type="match status" value="1"/>
</dbReference>
<feature type="domain" description="DNA polymerase III delta subunit-like C-terminal" evidence="10">
    <location>
        <begin position="214"/>
        <end position="322"/>
    </location>
</feature>
<protein>
    <recommendedName>
        <fullName evidence="2">DNA polymerase III subunit delta</fullName>
        <ecNumber evidence="1">2.7.7.7</ecNumber>
    </recommendedName>
</protein>
<dbReference type="GO" id="GO:0003677">
    <property type="term" value="F:DNA binding"/>
    <property type="evidence" value="ECO:0007669"/>
    <property type="project" value="InterPro"/>
</dbReference>
<dbReference type="InterPro" id="IPR008921">
    <property type="entry name" value="DNA_pol3_clamp-load_cplx_C"/>
</dbReference>
<dbReference type="InterPro" id="IPR048466">
    <property type="entry name" value="DNA_pol3_delta-like_C"/>
</dbReference>
<keyword evidence="3 11" id="KW-0808">Transferase</keyword>
<evidence type="ECO:0000256" key="6">
    <source>
        <dbReference type="ARBA" id="ARBA00022932"/>
    </source>
</evidence>
<sequence>MGRLVKKGHSVAEQVRRGEIAPVYCLYGEEEYRREQVLNQLLDALLTAGERDLNLDQIRPGDGERQSILGSARTLPFLARRRVVLIRGVEELSKEQQEELLAYLNDPSPTSCLVLTGKRLDLRTRLAAALQKKGMLLRFDRMEADTLKEALLATAKEQGTRLQPDAIDLLMALVGDDVRQLMYNVEKVALFVGEREEISAKDVEALVGETRVRSIFQLTDAVSGRDLDVALRCLTSLLESGEEPLAIIGMLARQIRLLVQAKTLQEQSATAGRMTHAFGGLPPRVVAALAKQSASRSWRQLSGALQSLSGADLAIKTGRAAAPVILTGLVWDLCLA</sequence>
<dbReference type="InterPro" id="IPR027417">
    <property type="entry name" value="P-loop_NTPase"/>
</dbReference>
<dbReference type="GO" id="GO:0006261">
    <property type="term" value="P:DNA-templated DNA replication"/>
    <property type="evidence" value="ECO:0007669"/>
    <property type="project" value="TreeGrafter"/>
</dbReference>
<reference evidence="11 12" key="1">
    <citation type="journal article" date="2021" name="bioRxiv">
        <title>Unraveling nitrogen, sulfur and carbon metabolic pathways and microbial community transcriptional responses to substrate deprivation and toxicity stresses in a bioreactor mimicking anoxic brackish coastal sediment conditions.</title>
        <authorList>
            <person name="Martins P.D."/>
            <person name="Echeveste M.J."/>
            <person name="Arshad A."/>
            <person name="Kurth J."/>
            <person name="Ouboter H."/>
            <person name="Jetten M.S.M."/>
            <person name="Welte C.U."/>
        </authorList>
    </citation>
    <scope>NUCLEOTIDE SEQUENCE [LARGE SCALE GENOMIC DNA]</scope>
    <source>
        <strain evidence="11">MAG_38</strain>
    </source>
</reference>
<name>A0AAJ1AI85_9BACT</name>
<organism evidence="11 12">
    <name type="scientific">Candidatus Methylomirabilis tolerans</name>
    <dbReference type="NCBI Taxonomy" id="3123416"/>
    <lineage>
        <taxon>Bacteria</taxon>
        <taxon>Candidatus Methylomirabilota</taxon>
        <taxon>Candidatus Methylomirabilia</taxon>
        <taxon>Candidatus Methylomirabilales</taxon>
        <taxon>Candidatus Methylomirabilaceae</taxon>
        <taxon>Candidatus Methylomirabilis</taxon>
    </lineage>
</organism>
<evidence type="ECO:0000313" key="11">
    <source>
        <dbReference type="EMBL" id="MBZ0159656.1"/>
    </source>
</evidence>
<comment type="caution">
    <text evidence="11">The sequence shown here is derived from an EMBL/GenBank/DDBJ whole genome shotgun (WGS) entry which is preliminary data.</text>
</comment>
<dbReference type="Pfam" id="PF21694">
    <property type="entry name" value="DNA_pol3_delta_C"/>
    <property type="match status" value="1"/>
</dbReference>
<evidence type="ECO:0000256" key="8">
    <source>
        <dbReference type="ARBA" id="ARBA00049244"/>
    </source>
</evidence>
<comment type="similarity">
    <text evidence="7">Belongs to the DNA polymerase HolA subunit family.</text>
</comment>
<evidence type="ECO:0000259" key="10">
    <source>
        <dbReference type="Pfam" id="PF21694"/>
    </source>
</evidence>
<dbReference type="Proteomes" id="UP001197609">
    <property type="component" value="Unassembled WGS sequence"/>
</dbReference>
<evidence type="ECO:0000256" key="5">
    <source>
        <dbReference type="ARBA" id="ARBA00022705"/>
    </source>
</evidence>
<evidence type="ECO:0000256" key="1">
    <source>
        <dbReference type="ARBA" id="ARBA00012417"/>
    </source>
</evidence>
<dbReference type="GO" id="GO:0009360">
    <property type="term" value="C:DNA polymerase III complex"/>
    <property type="evidence" value="ECO:0007669"/>
    <property type="project" value="InterPro"/>
</dbReference>
<dbReference type="Gene3D" id="1.10.8.60">
    <property type="match status" value="1"/>
</dbReference>
<evidence type="ECO:0000256" key="4">
    <source>
        <dbReference type="ARBA" id="ARBA00022695"/>
    </source>
</evidence>